<dbReference type="GO" id="GO:0005886">
    <property type="term" value="C:plasma membrane"/>
    <property type="evidence" value="ECO:0007669"/>
    <property type="project" value="UniProtKB-SubCell"/>
</dbReference>
<organism evidence="11 12">
    <name type="scientific">Pleurodeles waltl</name>
    <name type="common">Iberian ribbed newt</name>
    <dbReference type="NCBI Taxonomy" id="8319"/>
    <lineage>
        <taxon>Eukaryota</taxon>
        <taxon>Metazoa</taxon>
        <taxon>Chordata</taxon>
        <taxon>Craniata</taxon>
        <taxon>Vertebrata</taxon>
        <taxon>Euteleostomi</taxon>
        <taxon>Amphibia</taxon>
        <taxon>Batrachia</taxon>
        <taxon>Caudata</taxon>
        <taxon>Salamandroidea</taxon>
        <taxon>Salamandridae</taxon>
        <taxon>Pleurodelinae</taxon>
        <taxon>Pleurodeles</taxon>
    </lineage>
</organism>
<dbReference type="SUPFAM" id="SSF81321">
    <property type="entry name" value="Family A G protein-coupled receptor-like"/>
    <property type="match status" value="1"/>
</dbReference>
<keyword evidence="2" id="KW-1003">Cell membrane</keyword>
<keyword evidence="12" id="KW-1185">Reference proteome</keyword>
<protein>
    <recommendedName>
        <fullName evidence="10">G-protein coupled receptors family 1 profile domain-containing protein</fullName>
    </recommendedName>
</protein>
<feature type="transmembrane region" description="Helical" evidence="9">
    <location>
        <begin position="126"/>
        <end position="143"/>
    </location>
</feature>
<feature type="transmembrane region" description="Helical" evidence="9">
    <location>
        <begin position="88"/>
        <end position="105"/>
    </location>
</feature>
<feature type="transmembrane region" description="Helical" evidence="9">
    <location>
        <begin position="201"/>
        <end position="221"/>
    </location>
</feature>
<comment type="subcellular location">
    <subcellularLocation>
        <location evidence="1">Cell membrane</location>
        <topology evidence="1">Multi-pass membrane protein</topology>
    </subcellularLocation>
</comment>
<evidence type="ECO:0000256" key="8">
    <source>
        <dbReference type="ARBA" id="ARBA00023224"/>
    </source>
</evidence>
<dbReference type="Gene3D" id="1.20.1070.10">
    <property type="entry name" value="Rhodopsin 7-helix transmembrane proteins"/>
    <property type="match status" value="1"/>
</dbReference>
<dbReference type="PANTHER" id="PTHR22750">
    <property type="entry name" value="G-PROTEIN COUPLED RECEPTOR"/>
    <property type="match status" value="1"/>
</dbReference>
<proteinExistence type="predicted"/>
<evidence type="ECO:0000256" key="3">
    <source>
        <dbReference type="ARBA" id="ARBA00022692"/>
    </source>
</evidence>
<keyword evidence="3 9" id="KW-0812">Transmembrane</keyword>
<evidence type="ECO:0000313" key="11">
    <source>
        <dbReference type="EMBL" id="KAJ1093805.1"/>
    </source>
</evidence>
<keyword evidence="5" id="KW-0297">G-protein coupled receptor</keyword>
<keyword evidence="8" id="KW-0807">Transducer</keyword>
<name>A0AAV7LT96_PLEWA</name>
<feature type="transmembrane region" description="Helical" evidence="9">
    <location>
        <begin position="155"/>
        <end position="180"/>
    </location>
</feature>
<evidence type="ECO:0000256" key="5">
    <source>
        <dbReference type="ARBA" id="ARBA00023040"/>
    </source>
</evidence>
<keyword evidence="7" id="KW-0675">Receptor</keyword>
<sequence length="286" mass="32441">MVPLAVTPDSFGNILLLLFHFCLATVIMIVNLSVFLAIVLTKSFRKENRFIYMMSTCVSDFCTGASYYYVGLFDVKDDHPRKNDTKFIASNFLGLSYLSILAAQADRCHAVISPIHYPQRMSPRKTLLVIGTLWLYSFVFLASQNLTTSANALKIQATGIIIWNLITFCIMIGLNIKLYLVAKYQLEREPATPEREAKQSSLYLIIAVAASFILVWSPIFLRINICNFTPLKCYVTNNLATDPLAILPRINTAVTPILYIRGCTPLREMLRSKIWRCTSICNRSRR</sequence>
<keyword evidence="6 9" id="KW-0472">Membrane</keyword>
<accession>A0AAV7LT96</accession>
<evidence type="ECO:0000256" key="6">
    <source>
        <dbReference type="ARBA" id="ARBA00023136"/>
    </source>
</evidence>
<dbReference type="EMBL" id="JANPWB010000015">
    <property type="protein sequence ID" value="KAJ1093805.1"/>
    <property type="molecule type" value="Genomic_DNA"/>
</dbReference>
<feature type="transmembrane region" description="Helical" evidence="9">
    <location>
        <begin position="50"/>
        <end position="68"/>
    </location>
</feature>
<evidence type="ECO:0000256" key="4">
    <source>
        <dbReference type="ARBA" id="ARBA00022989"/>
    </source>
</evidence>
<feature type="domain" description="G-protein coupled receptors family 1 profile" evidence="10">
    <location>
        <begin position="30"/>
        <end position="259"/>
    </location>
</feature>
<evidence type="ECO:0000256" key="9">
    <source>
        <dbReference type="SAM" id="Phobius"/>
    </source>
</evidence>
<evidence type="ECO:0000259" key="10">
    <source>
        <dbReference type="PROSITE" id="PS50262"/>
    </source>
</evidence>
<dbReference type="AlphaFoldDB" id="A0AAV7LT96"/>
<evidence type="ECO:0000256" key="7">
    <source>
        <dbReference type="ARBA" id="ARBA00023170"/>
    </source>
</evidence>
<dbReference type="Pfam" id="PF00001">
    <property type="entry name" value="7tm_1"/>
    <property type="match status" value="1"/>
</dbReference>
<evidence type="ECO:0000256" key="2">
    <source>
        <dbReference type="ARBA" id="ARBA00022475"/>
    </source>
</evidence>
<dbReference type="InterPro" id="IPR000276">
    <property type="entry name" value="GPCR_Rhodpsn"/>
</dbReference>
<dbReference type="InterPro" id="IPR017452">
    <property type="entry name" value="GPCR_Rhodpsn_7TM"/>
</dbReference>
<evidence type="ECO:0000256" key="1">
    <source>
        <dbReference type="ARBA" id="ARBA00004651"/>
    </source>
</evidence>
<evidence type="ECO:0000313" key="12">
    <source>
        <dbReference type="Proteomes" id="UP001066276"/>
    </source>
</evidence>
<dbReference type="PROSITE" id="PS50262">
    <property type="entry name" value="G_PROTEIN_RECEP_F1_2"/>
    <property type="match status" value="1"/>
</dbReference>
<keyword evidence="4 9" id="KW-1133">Transmembrane helix</keyword>
<gene>
    <name evidence="11" type="ORF">NDU88_006897</name>
</gene>
<dbReference type="GO" id="GO:0004930">
    <property type="term" value="F:G protein-coupled receptor activity"/>
    <property type="evidence" value="ECO:0007669"/>
    <property type="project" value="UniProtKB-KW"/>
</dbReference>
<reference evidence="11" key="1">
    <citation type="journal article" date="2022" name="bioRxiv">
        <title>Sequencing and chromosome-scale assembly of the giantPleurodeles waltlgenome.</title>
        <authorList>
            <person name="Brown T."/>
            <person name="Elewa A."/>
            <person name="Iarovenko S."/>
            <person name="Subramanian E."/>
            <person name="Araus A.J."/>
            <person name="Petzold A."/>
            <person name="Susuki M."/>
            <person name="Suzuki K.-i.T."/>
            <person name="Hayashi T."/>
            <person name="Toyoda A."/>
            <person name="Oliveira C."/>
            <person name="Osipova E."/>
            <person name="Leigh N.D."/>
            <person name="Simon A."/>
            <person name="Yun M.H."/>
        </authorList>
    </citation>
    <scope>NUCLEOTIDE SEQUENCE</scope>
    <source>
        <strain evidence="11">20211129_DDA</strain>
        <tissue evidence="11">Liver</tissue>
    </source>
</reference>
<comment type="caution">
    <text evidence="11">The sequence shown here is derived from an EMBL/GenBank/DDBJ whole genome shotgun (WGS) entry which is preliminary data.</text>
</comment>
<dbReference type="Proteomes" id="UP001066276">
    <property type="component" value="Chromosome 11"/>
</dbReference>
<dbReference type="CDD" id="cd00637">
    <property type="entry name" value="7tm_classA_rhodopsin-like"/>
    <property type="match status" value="1"/>
</dbReference>
<feature type="transmembrane region" description="Helical" evidence="9">
    <location>
        <begin position="14"/>
        <end position="38"/>
    </location>
</feature>